<evidence type="ECO:0000259" key="3">
    <source>
        <dbReference type="SMART" id="SM00382"/>
    </source>
</evidence>
<dbReference type="Gene3D" id="3.40.50.300">
    <property type="entry name" value="P-loop containing nucleotide triphosphate hydrolases"/>
    <property type="match status" value="2"/>
</dbReference>
<dbReference type="SMART" id="SM00382">
    <property type="entry name" value="AAA"/>
    <property type="match status" value="1"/>
</dbReference>
<keyword evidence="2" id="KW-0067">ATP-binding</keyword>
<dbReference type="GO" id="GO:0005524">
    <property type="term" value="F:ATP binding"/>
    <property type="evidence" value="ECO:0007669"/>
    <property type="project" value="UniProtKB-KW"/>
</dbReference>
<dbReference type="PANTHER" id="PTHR43788">
    <property type="entry name" value="DNA2/NAM7 HELICASE FAMILY MEMBER"/>
    <property type="match status" value="1"/>
</dbReference>
<dbReference type="CDD" id="cd18809">
    <property type="entry name" value="SF1_C_RecD"/>
    <property type="match status" value="1"/>
</dbReference>
<dbReference type="Gene3D" id="2.30.30.940">
    <property type="match status" value="1"/>
</dbReference>
<keyword evidence="4" id="KW-0347">Helicase</keyword>
<dbReference type="Pfam" id="PF13538">
    <property type="entry name" value="UvrD_C_2"/>
    <property type="match status" value="1"/>
</dbReference>
<keyword evidence="1" id="KW-0547">Nucleotide-binding</keyword>
<dbReference type="GO" id="GO:0003678">
    <property type="term" value="F:DNA helicase activity"/>
    <property type="evidence" value="ECO:0007669"/>
    <property type="project" value="UniProtKB-ARBA"/>
</dbReference>
<dbReference type="Pfam" id="PF13604">
    <property type="entry name" value="AAA_30"/>
    <property type="match status" value="1"/>
</dbReference>
<dbReference type="AlphaFoldDB" id="A0A0F6SDG8"/>
<evidence type="ECO:0000313" key="4">
    <source>
        <dbReference type="EMBL" id="AKF03419.1"/>
    </source>
</evidence>
<evidence type="ECO:0000256" key="2">
    <source>
        <dbReference type="ARBA" id="ARBA00022840"/>
    </source>
</evidence>
<dbReference type="PANTHER" id="PTHR43788:SF6">
    <property type="entry name" value="DNA HELICASE B"/>
    <property type="match status" value="1"/>
</dbReference>
<sequence length="1200" mass="135580">MAMHISARVAWHDDGWNGHICRNPAGNTFCVGSRSYPGESIAEERDLEWETANAGRPCESVDAMPPCSWSINAFGKKRLRAYADAPDFFASGTPRREWDVPASTVCLWPYEEMYGQELRDGKRYDHAKRLARAREYFAQIEPQRSLVFYYANYSNPFSEDEAPRYVVVGISRVREIGPELFYEGAAEKDKERYGGAFVWSRNVTSAYPDEGLRLPYHRYRRDREALDRFVVVPDNPRLCKYGTRAFSDDDALGLVEQLLAAVRELRAMGDDSEDWRVREDWLHAISGELWRDRGLYPGLPAVLEFLGAAPAIEPLRALPAAKHSTFAEGVFAALEVGRGGKPFGLDEATLKRASRRFRLLDDGARSVAQRILPRLQITRDHVDRIVGENREEHGLPENLDHIAQDPYVLCERFIGDDPDDRITWATVDRAVLPSPDLGGAPLSDVGPDDARRFRALLADALRRNTSDTFVPVDHLISQVNDRLAKLPAWKSHAFSSRYLEVDREVIAASLVQREIEGAKYVYLESAWRDERAIEDYFRFFAGGPDVPLRRPVTEAHWRNWLHRSDSVLAGLEGDDYRTAIDGQIALCQRLFRRPLACIAGAAGTGKTTVVRAIVDAVRLAHGDGSPVLALAPTGKAADRLREVLGTRSGVRTETVHAFLARNGWLRDNMTVRPQGRTPDTSCETVIIDECSMLDLEVLATTLRALDRNAVRRMILVGDPNQLPPIGRGRSFADIVEWLTAEHPDCIETLQQNLRQLEGRATGRGTGIVDLAQAFMGATLAAVKDESSGIATEEMLRRVQLGGDVDADLRVIYYDDPQSLASLLLARIDADLTELWPDGADPPTYKLWQKGFEQGPQAWQILTPTRGEMHGIEALNRECQAHVTSGIRDRAGALDGIKLFDKVIQIRNRTRSRPLYAWDQTQRCVVATEVFNGEIGLASIHSFDSEEWKKRFFRLKRIQVSFARKPHLRVSYGEDTGKTPDGRWAPREKVEDNLELGYAISVHKSQGSEFERTYVVVPGASGSLMSRELFYTALTRARRHCTLFVERDIGPLLSMRRRERSALATIRSSLFTFRAVPDALARMKDWYAEGKVHHTLAGAIVRSKSEVIIANLLFDRQIPFDYEVPAFASDGTFFLPDFTITWRGEKYFWEHLGMLHRAEYRAKWEAKRAWYAKHHPDRLVTTEEGPDLSTQAAALIERHFR</sequence>
<evidence type="ECO:0000313" key="5">
    <source>
        <dbReference type="Proteomes" id="UP000034883"/>
    </source>
</evidence>
<dbReference type="EMBL" id="CP011125">
    <property type="protein sequence ID" value="AKF03419.1"/>
    <property type="molecule type" value="Genomic_DNA"/>
</dbReference>
<feature type="domain" description="AAA+ ATPase" evidence="3">
    <location>
        <begin position="592"/>
        <end position="720"/>
    </location>
</feature>
<dbReference type="RefSeq" id="WP_075097434.1">
    <property type="nucleotide sequence ID" value="NZ_CP011125.1"/>
</dbReference>
<protein>
    <submittedName>
        <fullName evidence="4">RecD-like DNA helicase YrrC</fullName>
    </submittedName>
</protein>
<dbReference type="OrthoDB" id="9763659at2"/>
<keyword evidence="4" id="KW-0378">Hydrolase</keyword>
<gene>
    <name evidence="4" type="ORF">DB32_000568</name>
</gene>
<dbReference type="SUPFAM" id="SSF52540">
    <property type="entry name" value="P-loop containing nucleoside triphosphate hydrolases"/>
    <property type="match status" value="1"/>
</dbReference>
<dbReference type="InterPro" id="IPR027785">
    <property type="entry name" value="UvrD-like_helicase_C"/>
</dbReference>
<reference evidence="4 5" key="1">
    <citation type="submission" date="2015-03" db="EMBL/GenBank/DDBJ databases">
        <title>Genome assembly of Sandaracinus amylolyticus DSM 53668.</title>
        <authorList>
            <person name="Sharma G."/>
            <person name="Subramanian S."/>
        </authorList>
    </citation>
    <scope>NUCLEOTIDE SEQUENCE [LARGE SCALE GENOMIC DNA]</scope>
    <source>
        <strain evidence="4 5">DSM 53668</strain>
    </source>
</reference>
<dbReference type="Proteomes" id="UP000034883">
    <property type="component" value="Chromosome"/>
</dbReference>
<dbReference type="InterPro" id="IPR050534">
    <property type="entry name" value="Coronavir_polyprotein_1ab"/>
</dbReference>
<accession>A0A0F6SDG8</accession>
<evidence type="ECO:0000256" key="1">
    <source>
        <dbReference type="ARBA" id="ARBA00022741"/>
    </source>
</evidence>
<proteinExistence type="predicted"/>
<dbReference type="CDD" id="cd17933">
    <property type="entry name" value="DEXSc_RecD-like"/>
    <property type="match status" value="1"/>
</dbReference>
<dbReference type="InterPro" id="IPR027417">
    <property type="entry name" value="P-loop_NTPase"/>
</dbReference>
<dbReference type="STRING" id="927083.DB32_000568"/>
<dbReference type="InterPro" id="IPR003593">
    <property type="entry name" value="AAA+_ATPase"/>
</dbReference>
<name>A0A0F6SDG8_9BACT</name>
<organism evidence="4 5">
    <name type="scientific">Sandaracinus amylolyticus</name>
    <dbReference type="NCBI Taxonomy" id="927083"/>
    <lineage>
        <taxon>Bacteria</taxon>
        <taxon>Pseudomonadati</taxon>
        <taxon>Myxococcota</taxon>
        <taxon>Polyangia</taxon>
        <taxon>Polyangiales</taxon>
        <taxon>Sandaracinaceae</taxon>
        <taxon>Sandaracinus</taxon>
    </lineage>
</organism>
<dbReference type="KEGG" id="samy:DB32_000568"/>
<keyword evidence="5" id="KW-1185">Reference proteome</keyword>